<reference evidence="1 2" key="1">
    <citation type="submission" date="2019-03" db="EMBL/GenBank/DDBJ databases">
        <title>Genomic Encyclopedia of Type Strains, Phase IV (KMG-IV): sequencing the most valuable type-strain genomes for metagenomic binning, comparative biology and taxonomic classification.</title>
        <authorList>
            <person name="Goeker M."/>
        </authorList>
    </citation>
    <scope>NUCLEOTIDE SEQUENCE [LARGE SCALE GENOMIC DNA]</scope>
    <source>
        <strain evidence="1 2">DSM 22958</strain>
    </source>
</reference>
<evidence type="ECO:0000313" key="2">
    <source>
        <dbReference type="Proteomes" id="UP000294881"/>
    </source>
</evidence>
<keyword evidence="2" id="KW-1185">Reference proteome</keyword>
<sequence length="167" mass="18659">MAAAFSDNFRQIILCVAEILHELIIPHCLLNGIKIRSLDILDDCKFKRQLVISFDDNNGNIRQSSPLRRPPAALTSDQFKYVWQIGQLPDNDRLDNAPLSNRGSKFLKITFGEVSPRITGIGTDKFNGDTTLPTNVTGVAQRHITAGFADQGRQAAAEPRARFIRHF</sequence>
<dbReference type="EMBL" id="SLWL01000003">
    <property type="protein sequence ID" value="TCO14670.1"/>
    <property type="molecule type" value="Genomic_DNA"/>
</dbReference>
<proteinExistence type="predicted"/>
<dbReference type="AlphaFoldDB" id="A0A4R2GV23"/>
<dbReference type="Proteomes" id="UP000294881">
    <property type="component" value="Unassembled WGS sequence"/>
</dbReference>
<accession>A0A4R2GV23</accession>
<organism evidence="1 2">
    <name type="scientific">Camelimonas lactis</name>
    <dbReference type="NCBI Taxonomy" id="659006"/>
    <lineage>
        <taxon>Bacteria</taxon>
        <taxon>Pseudomonadati</taxon>
        <taxon>Pseudomonadota</taxon>
        <taxon>Alphaproteobacteria</taxon>
        <taxon>Hyphomicrobiales</taxon>
        <taxon>Chelatococcaceae</taxon>
        <taxon>Camelimonas</taxon>
    </lineage>
</organism>
<comment type="caution">
    <text evidence="1">The sequence shown here is derived from an EMBL/GenBank/DDBJ whole genome shotgun (WGS) entry which is preliminary data.</text>
</comment>
<evidence type="ECO:0000313" key="1">
    <source>
        <dbReference type="EMBL" id="TCO14670.1"/>
    </source>
</evidence>
<protein>
    <submittedName>
        <fullName evidence="1">Uncharacterized protein</fullName>
    </submittedName>
</protein>
<gene>
    <name evidence="1" type="ORF">EV666_103178</name>
</gene>
<name>A0A4R2GV23_9HYPH</name>